<dbReference type="GO" id="GO:0006811">
    <property type="term" value="P:monoatomic ion transport"/>
    <property type="evidence" value="ECO:0007669"/>
    <property type="project" value="UniProtKB-KW"/>
</dbReference>
<dbReference type="SUPFAM" id="SSF103088">
    <property type="entry name" value="OmpA-like"/>
    <property type="match status" value="1"/>
</dbReference>
<dbReference type="GO" id="GO:0015288">
    <property type="term" value="F:porin activity"/>
    <property type="evidence" value="ECO:0007669"/>
    <property type="project" value="UniProtKB-KW"/>
</dbReference>
<name>A0A6C1F6E8_BUCUN</name>
<comment type="similarity">
    <text evidence="2">Belongs to the outer membrane OOP (TC 1.B.6) superfamily. OmpA family.</text>
</comment>
<accession>A0A6C1F6E8</accession>
<keyword evidence="13" id="KW-0732">Signal</keyword>
<dbReference type="Gene3D" id="3.30.1330.60">
    <property type="entry name" value="OmpA-like domain"/>
    <property type="match status" value="1"/>
</dbReference>
<evidence type="ECO:0000256" key="9">
    <source>
        <dbReference type="ARBA" id="ARBA00023157"/>
    </source>
</evidence>
<reference evidence="15 16" key="1">
    <citation type="submission" date="2020-01" db="EMBL/GenBank/DDBJ databases">
        <title>Complete genome of Buchnera aphidicola isolated from Chaitophorus populeti.</title>
        <authorList>
            <person name="Park J."/>
            <person name="Xi H."/>
        </authorList>
    </citation>
    <scope>NUCLEOTIDE SEQUENCE [LARGE SCALE GENOMIC DNA]</scope>
    <source>
        <strain evidence="15 16">UsonBac</strain>
    </source>
</reference>
<evidence type="ECO:0000256" key="10">
    <source>
        <dbReference type="ARBA" id="ARBA00023237"/>
    </source>
</evidence>
<dbReference type="GO" id="GO:0009279">
    <property type="term" value="C:cell outer membrane"/>
    <property type="evidence" value="ECO:0007669"/>
    <property type="project" value="UniProtKB-SubCell"/>
</dbReference>
<dbReference type="InterPro" id="IPR006664">
    <property type="entry name" value="OMP_bac"/>
</dbReference>
<dbReference type="PROSITE" id="PS01068">
    <property type="entry name" value="OMPA_1"/>
    <property type="match status" value="1"/>
</dbReference>
<dbReference type="Gene3D" id="2.40.160.20">
    <property type="match status" value="1"/>
</dbReference>
<keyword evidence="6" id="KW-0406">Ion transport</keyword>
<keyword evidence="10" id="KW-0998">Cell outer membrane</keyword>
<dbReference type="RefSeq" id="WP_163119310.1">
    <property type="nucleotide sequence ID" value="NZ_CP047588.1"/>
</dbReference>
<keyword evidence="5" id="KW-0812">Transmembrane</keyword>
<dbReference type="Proteomes" id="UP000502958">
    <property type="component" value="Chromosome"/>
</dbReference>
<keyword evidence="9" id="KW-1015">Disulfide bond</keyword>
<keyword evidence="8 12" id="KW-0472">Membrane</keyword>
<comment type="subcellular location">
    <subcellularLocation>
        <location evidence="1">Cell outer membrane</location>
        <topology evidence="1">Multi-pass membrane protein</topology>
    </subcellularLocation>
</comment>
<dbReference type="SUPFAM" id="SSF56925">
    <property type="entry name" value="OMPA-like"/>
    <property type="match status" value="1"/>
</dbReference>
<evidence type="ECO:0000256" key="13">
    <source>
        <dbReference type="SAM" id="SignalP"/>
    </source>
</evidence>
<evidence type="ECO:0000256" key="6">
    <source>
        <dbReference type="ARBA" id="ARBA00023065"/>
    </source>
</evidence>
<evidence type="ECO:0000256" key="11">
    <source>
        <dbReference type="ARBA" id="ARBA00029539"/>
    </source>
</evidence>
<dbReference type="PANTHER" id="PTHR30329:SF21">
    <property type="entry name" value="LIPOPROTEIN YIAD-RELATED"/>
    <property type="match status" value="1"/>
</dbReference>
<proteinExistence type="inferred from homology"/>
<feature type="signal peptide" evidence="13">
    <location>
        <begin position="1"/>
        <end position="22"/>
    </location>
</feature>
<evidence type="ECO:0000256" key="12">
    <source>
        <dbReference type="PROSITE-ProRule" id="PRU00473"/>
    </source>
</evidence>
<dbReference type="EMBL" id="CP047588">
    <property type="protein sequence ID" value="QIE02041.1"/>
    <property type="molecule type" value="Genomic_DNA"/>
</dbReference>
<dbReference type="Pfam" id="PF01389">
    <property type="entry name" value="OmpA_membrane"/>
    <property type="match status" value="1"/>
</dbReference>
<dbReference type="PROSITE" id="PS51123">
    <property type="entry name" value="OMPA_2"/>
    <property type="match status" value="1"/>
</dbReference>
<evidence type="ECO:0000259" key="14">
    <source>
        <dbReference type="PROSITE" id="PS51123"/>
    </source>
</evidence>
<keyword evidence="3" id="KW-0813">Transport</keyword>
<dbReference type="InterPro" id="IPR036737">
    <property type="entry name" value="OmpA-like_sf"/>
</dbReference>
<evidence type="ECO:0000256" key="3">
    <source>
        <dbReference type="ARBA" id="ARBA00022448"/>
    </source>
</evidence>
<evidence type="ECO:0000256" key="1">
    <source>
        <dbReference type="ARBA" id="ARBA00004571"/>
    </source>
</evidence>
<dbReference type="InterPro" id="IPR006665">
    <property type="entry name" value="OmpA-like"/>
</dbReference>
<dbReference type="InterPro" id="IPR000498">
    <property type="entry name" value="OmpA-like_TM_dom"/>
</dbReference>
<dbReference type="GO" id="GO:0046930">
    <property type="term" value="C:pore complex"/>
    <property type="evidence" value="ECO:0007669"/>
    <property type="project" value="UniProtKB-KW"/>
</dbReference>
<dbReference type="PRINTS" id="PR01021">
    <property type="entry name" value="OMPADOMAIN"/>
</dbReference>
<dbReference type="AlphaFoldDB" id="A0A6C1F6E8"/>
<evidence type="ECO:0000256" key="7">
    <source>
        <dbReference type="ARBA" id="ARBA00023114"/>
    </source>
</evidence>
<dbReference type="PANTHER" id="PTHR30329">
    <property type="entry name" value="STATOR ELEMENT OF FLAGELLAR MOTOR COMPLEX"/>
    <property type="match status" value="1"/>
</dbReference>
<feature type="domain" description="OmpA-like" evidence="14">
    <location>
        <begin position="221"/>
        <end position="349"/>
    </location>
</feature>
<evidence type="ECO:0000256" key="4">
    <source>
        <dbReference type="ARBA" id="ARBA00022452"/>
    </source>
</evidence>
<evidence type="ECO:0000256" key="5">
    <source>
        <dbReference type="ARBA" id="ARBA00022692"/>
    </source>
</evidence>
<dbReference type="CDD" id="cd07185">
    <property type="entry name" value="OmpA_C-like"/>
    <property type="match status" value="1"/>
</dbReference>
<keyword evidence="4" id="KW-1134">Transmembrane beta strand</keyword>
<dbReference type="InterPro" id="IPR006690">
    <property type="entry name" value="OMPA-like_CS"/>
</dbReference>
<evidence type="ECO:0000256" key="8">
    <source>
        <dbReference type="ARBA" id="ARBA00023136"/>
    </source>
</evidence>
<dbReference type="Pfam" id="PF00691">
    <property type="entry name" value="OmpA"/>
    <property type="match status" value="1"/>
</dbReference>
<sequence length="350" mass="39898">MKKKACAIIFFLLTSLVTSVCAEENNQNRWYMGAKMGWSNINPFKNYINTAQTSNTNDLQETLSAPILGMFLGYQFNPYMSLEIENNANGFFYDIFQKNQNNIRSNTIQIATKLSYPILEEFNLYTKLGGGILSQNLTSKSTFTNMFTKDSALLPSISIGAEYIFNDYLITRLDYNWKNSFKNILNSSVKPYLGDAIFSIGWKFGKSDINDIFSSYDPEVLNTQYSTINENIKFAFNSTKLQPSAYDKLNKLHEDIKKMKLKNISIILLGHTDKIGNQKYNQKLSEDRAYSIKNYLTSKGFSRDMIIVRGAGSLYPLTDQVCNDIEDKSLLISCLAPDRRVEIEVLSNVE</sequence>
<gene>
    <name evidence="15" type="ORF">GUU85_01560</name>
</gene>
<organism evidence="15 16">
    <name type="scientific">Buchnera aphidicola subsp. Uroleucon sonchi</name>
    <dbReference type="NCBI Taxonomy" id="118118"/>
    <lineage>
        <taxon>Bacteria</taxon>
        <taxon>Pseudomonadati</taxon>
        <taxon>Pseudomonadota</taxon>
        <taxon>Gammaproteobacteria</taxon>
        <taxon>Enterobacterales</taxon>
        <taxon>Erwiniaceae</taxon>
        <taxon>Buchnera</taxon>
    </lineage>
</organism>
<keyword evidence="7" id="KW-0626">Porin</keyword>
<evidence type="ECO:0000313" key="15">
    <source>
        <dbReference type="EMBL" id="QIE02041.1"/>
    </source>
</evidence>
<protein>
    <recommendedName>
        <fullName evidence="11">Outer membrane protein A</fullName>
    </recommendedName>
</protein>
<dbReference type="PRINTS" id="PR01022">
    <property type="entry name" value="OUTRMMBRANEA"/>
</dbReference>
<dbReference type="InterPro" id="IPR011250">
    <property type="entry name" value="OMP/PagP_B-barrel"/>
</dbReference>
<feature type="chain" id="PRO_5025478808" description="Outer membrane protein A" evidence="13">
    <location>
        <begin position="23"/>
        <end position="350"/>
    </location>
</feature>
<evidence type="ECO:0000256" key="2">
    <source>
        <dbReference type="ARBA" id="ARBA00005710"/>
    </source>
</evidence>
<dbReference type="InterPro" id="IPR002368">
    <property type="entry name" value="OmpA"/>
</dbReference>
<dbReference type="InterPro" id="IPR050330">
    <property type="entry name" value="Bact_OuterMem_StrucFunc"/>
</dbReference>
<evidence type="ECO:0000313" key="16">
    <source>
        <dbReference type="Proteomes" id="UP000502958"/>
    </source>
</evidence>